<protein>
    <submittedName>
        <fullName evidence="9">Clavata3/ESR (CLE) gene family member</fullName>
    </submittedName>
</protein>
<evidence type="ECO:0000256" key="7">
    <source>
        <dbReference type="ARBA" id="ARBA00023278"/>
    </source>
</evidence>
<dbReference type="InterPro" id="IPR039617">
    <property type="entry name" value="CLAVATA3-CLE"/>
</dbReference>
<dbReference type="PANTHER" id="PTHR36016">
    <property type="entry name" value="CLAVATA3/ESR (CLE)-RELATED PROTEIN 7"/>
    <property type="match status" value="1"/>
</dbReference>
<evidence type="ECO:0000256" key="6">
    <source>
        <dbReference type="ARBA" id="ARBA00023180"/>
    </source>
</evidence>
<keyword evidence="7" id="KW-0379">Hydroxylation</keyword>
<gene>
    <name evidence="9" type="ordered locus">MTR_2g078130</name>
    <name evidence="10" type="ORF">MtrunA17_Chr2g0316341</name>
</gene>
<dbReference type="GO" id="GO:0005576">
    <property type="term" value="C:extracellular region"/>
    <property type="evidence" value="ECO:0007669"/>
    <property type="project" value="UniProtKB-SubCell"/>
</dbReference>
<evidence type="ECO:0000256" key="8">
    <source>
        <dbReference type="SAM" id="SignalP"/>
    </source>
</evidence>
<dbReference type="PANTHER" id="PTHR36016:SF4">
    <property type="entry name" value="CLAVATA3_ESR (CLE) GENE FAMILY MEMBER"/>
    <property type="match status" value="1"/>
</dbReference>
<feature type="signal peptide" evidence="8">
    <location>
        <begin position="1"/>
        <end position="26"/>
    </location>
</feature>
<keyword evidence="12" id="KW-1185">Reference proteome</keyword>
<feature type="chain" id="PRO_5014500781" evidence="8">
    <location>
        <begin position="27"/>
        <end position="85"/>
    </location>
</feature>
<keyword evidence="6" id="KW-0325">Glycoprotein</keyword>
<dbReference type="HOGENOM" id="CLU_154904_2_0_1"/>
<keyword evidence="3" id="KW-0964">Secreted</keyword>
<comment type="similarity">
    <text evidence="2">Belongs to the CLV3/ESR signal peptide family.</text>
</comment>
<dbReference type="AlphaFoldDB" id="A0A072VKF0"/>
<evidence type="ECO:0000256" key="4">
    <source>
        <dbReference type="ARBA" id="ARBA00022729"/>
    </source>
</evidence>
<accession>A0A072VKF0</accession>
<dbReference type="Proteomes" id="UP000265566">
    <property type="component" value="Chromosome 2"/>
</dbReference>
<evidence type="ECO:0000256" key="3">
    <source>
        <dbReference type="ARBA" id="ARBA00022525"/>
    </source>
</evidence>
<sequence>MATTKMYRALIFFLIIVLPLFMSSEARTLPKFSSMMSTKKVGSELLLRDMIKNIVRINSEYIHKRSMLGGQLERVAPAGPDSQHH</sequence>
<evidence type="ECO:0000313" key="12">
    <source>
        <dbReference type="Proteomes" id="UP000002051"/>
    </source>
</evidence>
<evidence type="ECO:0000313" key="11">
    <source>
        <dbReference type="EnsemblPlants" id="KEH38635"/>
    </source>
</evidence>
<dbReference type="GO" id="GO:0030154">
    <property type="term" value="P:cell differentiation"/>
    <property type="evidence" value="ECO:0007669"/>
    <property type="project" value="UniProtKB-KW"/>
</dbReference>
<evidence type="ECO:0000256" key="5">
    <source>
        <dbReference type="ARBA" id="ARBA00022782"/>
    </source>
</evidence>
<comment type="subcellular location">
    <subcellularLocation>
        <location evidence="1">Secreted</location>
        <location evidence="1">Extracellular space</location>
    </subcellularLocation>
</comment>
<dbReference type="Proteomes" id="UP000002051">
    <property type="component" value="Chromosome 2"/>
</dbReference>
<dbReference type="EMBL" id="PSQE01000002">
    <property type="protein sequence ID" value="RHN74992.1"/>
    <property type="molecule type" value="Genomic_DNA"/>
</dbReference>
<name>A0A072VKF0_MEDTR</name>
<evidence type="ECO:0000256" key="1">
    <source>
        <dbReference type="ARBA" id="ARBA00004239"/>
    </source>
</evidence>
<dbReference type="EMBL" id="CM001218">
    <property type="protein sequence ID" value="KEH38635.1"/>
    <property type="molecule type" value="Genomic_DNA"/>
</dbReference>
<reference evidence="11" key="3">
    <citation type="submission" date="2015-04" db="UniProtKB">
        <authorList>
            <consortium name="EnsemblPlants"/>
        </authorList>
    </citation>
    <scope>IDENTIFICATION</scope>
    <source>
        <strain evidence="11">cv. Jemalong A17</strain>
    </source>
</reference>
<reference evidence="9 12" key="1">
    <citation type="journal article" date="2011" name="Nature">
        <title>The Medicago genome provides insight into the evolution of rhizobial symbioses.</title>
        <authorList>
            <person name="Young N.D."/>
            <person name="Debelle F."/>
            <person name="Oldroyd G.E."/>
            <person name="Geurts R."/>
            <person name="Cannon S.B."/>
            <person name="Udvardi M.K."/>
            <person name="Benedito V.A."/>
            <person name="Mayer K.F."/>
            <person name="Gouzy J."/>
            <person name="Schoof H."/>
            <person name="Van de Peer Y."/>
            <person name="Proost S."/>
            <person name="Cook D.R."/>
            <person name="Meyers B.C."/>
            <person name="Spannagl M."/>
            <person name="Cheung F."/>
            <person name="De Mita S."/>
            <person name="Krishnakumar V."/>
            <person name="Gundlach H."/>
            <person name="Zhou S."/>
            <person name="Mudge J."/>
            <person name="Bharti A.K."/>
            <person name="Murray J.D."/>
            <person name="Naoumkina M.A."/>
            <person name="Rosen B."/>
            <person name="Silverstein K.A."/>
            <person name="Tang H."/>
            <person name="Rombauts S."/>
            <person name="Zhao P.X."/>
            <person name="Zhou P."/>
            <person name="Barbe V."/>
            <person name="Bardou P."/>
            <person name="Bechner M."/>
            <person name="Bellec A."/>
            <person name="Berger A."/>
            <person name="Berges H."/>
            <person name="Bidwell S."/>
            <person name="Bisseling T."/>
            <person name="Choisne N."/>
            <person name="Couloux A."/>
            <person name="Denny R."/>
            <person name="Deshpande S."/>
            <person name="Dai X."/>
            <person name="Doyle J.J."/>
            <person name="Dudez A.M."/>
            <person name="Farmer A.D."/>
            <person name="Fouteau S."/>
            <person name="Franken C."/>
            <person name="Gibelin C."/>
            <person name="Gish J."/>
            <person name="Goldstein S."/>
            <person name="Gonzalez A.J."/>
            <person name="Green P.J."/>
            <person name="Hallab A."/>
            <person name="Hartog M."/>
            <person name="Hua A."/>
            <person name="Humphray S.J."/>
            <person name="Jeong D.H."/>
            <person name="Jing Y."/>
            <person name="Jocker A."/>
            <person name="Kenton S.M."/>
            <person name="Kim D.J."/>
            <person name="Klee K."/>
            <person name="Lai H."/>
            <person name="Lang C."/>
            <person name="Lin S."/>
            <person name="Macmil S.L."/>
            <person name="Magdelenat G."/>
            <person name="Matthews L."/>
            <person name="McCorrison J."/>
            <person name="Monaghan E.L."/>
            <person name="Mun J.H."/>
            <person name="Najar F.Z."/>
            <person name="Nicholson C."/>
            <person name="Noirot C."/>
            <person name="O'Bleness M."/>
            <person name="Paule C.R."/>
            <person name="Poulain J."/>
            <person name="Prion F."/>
            <person name="Qin B."/>
            <person name="Qu C."/>
            <person name="Retzel E.F."/>
            <person name="Riddle C."/>
            <person name="Sallet E."/>
            <person name="Samain S."/>
            <person name="Samson N."/>
            <person name="Sanders I."/>
            <person name="Saurat O."/>
            <person name="Scarpelli C."/>
            <person name="Schiex T."/>
            <person name="Segurens B."/>
            <person name="Severin A.J."/>
            <person name="Sherrier D.J."/>
            <person name="Shi R."/>
            <person name="Sims S."/>
            <person name="Singer S.R."/>
            <person name="Sinharoy S."/>
            <person name="Sterck L."/>
            <person name="Viollet A."/>
            <person name="Wang B.B."/>
            <person name="Wang K."/>
            <person name="Wang M."/>
            <person name="Wang X."/>
            <person name="Warfsmann J."/>
            <person name="Weissenbach J."/>
            <person name="White D.D."/>
            <person name="White J.D."/>
            <person name="Wiley G.B."/>
            <person name="Wincker P."/>
            <person name="Xing Y."/>
            <person name="Yang L."/>
            <person name="Yao Z."/>
            <person name="Ying F."/>
            <person name="Zhai J."/>
            <person name="Zhou L."/>
            <person name="Zuber A."/>
            <person name="Denarie J."/>
            <person name="Dixon R.A."/>
            <person name="May G.D."/>
            <person name="Schwartz D.C."/>
            <person name="Rogers J."/>
            <person name="Quetier F."/>
            <person name="Town C.D."/>
            <person name="Roe B.A."/>
        </authorList>
    </citation>
    <scope>NUCLEOTIDE SEQUENCE [LARGE SCALE GENOMIC DNA]</scope>
    <source>
        <strain evidence="9">A17</strain>
        <strain evidence="11 12">cv. Jemalong A17</strain>
    </source>
</reference>
<reference evidence="10" key="4">
    <citation type="journal article" date="2018" name="Nat. Plants">
        <title>Whole-genome landscape of Medicago truncatula symbiotic genes.</title>
        <authorList>
            <person name="Pecrix Y."/>
            <person name="Gamas P."/>
            <person name="Carrere S."/>
        </authorList>
    </citation>
    <scope>NUCLEOTIDE SEQUENCE</scope>
    <source>
        <tissue evidence="10">Leaves</tissue>
    </source>
</reference>
<keyword evidence="5" id="KW-0221">Differentiation</keyword>
<evidence type="ECO:0000313" key="9">
    <source>
        <dbReference type="EMBL" id="KEH38635.1"/>
    </source>
</evidence>
<keyword evidence="4 8" id="KW-0732">Signal</keyword>
<reference evidence="9 12" key="2">
    <citation type="journal article" date="2014" name="BMC Genomics">
        <title>An improved genome release (version Mt4.0) for the model legume Medicago truncatula.</title>
        <authorList>
            <person name="Tang H."/>
            <person name="Krishnakumar V."/>
            <person name="Bidwell S."/>
            <person name="Rosen B."/>
            <person name="Chan A."/>
            <person name="Zhou S."/>
            <person name="Gentzbittel L."/>
            <person name="Childs K.L."/>
            <person name="Yandell M."/>
            <person name="Gundlach H."/>
            <person name="Mayer K.F."/>
            <person name="Schwartz D.C."/>
            <person name="Town C.D."/>
        </authorList>
    </citation>
    <scope>GENOME REANNOTATION</scope>
    <source>
        <strain evidence="9">A17</strain>
        <strain evidence="11 12">cv. Jemalong A17</strain>
    </source>
</reference>
<evidence type="ECO:0000256" key="2">
    <source>
        <dbReference type="ARBA" id="ARBA00005416"/>
    </source>
</evidence>
<proteinExistence type="inferred from homology"/>
<organism evidence="9 12">
    <name type="scientific">Medicago truncatula</name>
    <name type="common">Barrel medic</name>
    <name type="synonym">Medicago tribuloides</name>
    <dbReference type="NCBI Taxonomy" id="3880"/>
    <lineage>
        <taxon>Eukaryota</taxon>
        <taxon>Viridiplantae</taxon>
        <taxon>Streptophyta</taxon>
        <taxon>Embryophyta</taxon>
        <taxon>Tracheophyta</taxon>
        <taxon>Spermatophyta</taxon>
        <taxon>Magnoliopsida</taxon>
        <taxon>eudicotyledons</taxon>
        <taxon>Gunneridae</taxon>
        <taxon>Pentapetalae</taxon>
        <taxon>rosids</taxon>
        <taxon>fabids</taxon>
        <taxon>Fabales</taxon>
        <taxon>Fabaceae</taxon>
        <taxon>Papilionoideae</taxon>
        <taxon>50 kb inversion clade</taxon>
        <taxon>NPAAA clade</taxon>
        <taxon>Hologalegina</taxon>
        <taxon>IRL clade</taxon>
        <taxon>Trifolieae</taxon>
        <taxon>Medicago</taxon>
    </lineage>
</organism>
<evidence type="ECO:0000313" key="10">
    <source>
        <dbReference type="EMBL" id="RHN74992.1"/>
    </source>
</evidence>
<dbReference type="EnsemblPlants" id="KEH38635">
    <property type="protein sequence ID" value="KEH38635"/>
    <property type="gene ID" value="MTR_2g078130"/>
</dbReference>
<dbReference type="Gramene" id="rna11137">
    <property type="protein sequence ID" value="RHN74992.1"/>
    <property type="gene ID" value="gene11137"/>
</dbReference>